<comment type="subcellular location">
    <subcellularLocation>
        <location evidence="1">Cell membrane</location>
        <topology evidence="1">Multi-pass membrane protein</topology>
    </subcellularLocation>
</comment>
<dbReference type="Pfam" id="PF01810">
    <property type="entry name" value="LysE"/>
    <property type="match status" value="1"/>
</dbReference>
<keyword evidence="6 7" id="KW-0472">Membrane</keyword>
<evidence type="ECO:0000256" key="3">
    <source>
        <dbReference type="ARBA" id="ARBA00022475"/>
    </source>
</evidence>
<keyword evidence="3" id="KW-1003">Cell membrane</keyword>
<keyword evidence="9" id="KW-1185">Reference proteome</keyword>
<dbReference type="InterPro" id="IPR001123">
    <property type="entry name" value="LeuE-type"/>
</dbReference>
<protein>
    <submittedName>
        <fullName evidence="8">Leucine efflux protein LeuE</fullName>
    </submittedName>
</protein>
<dbReference type="PANTHER" id="PTHR30086:SF15">
    <property type="entry name" value="LEUCINE EFFLUX PROTEIN"/>
    <property type="match status" value="1"/>
</dbReference>
<dbReference type="RefSeq" id="WP_166259060.1">
    <property type="nucleotide sequence ID" value="NZ_JAAMOW010000008.1"/>
</dbReference>
<evidence type="ECO:0000313" key="9">
    <source>
        <dbReference type="Proteomes" id="UP000472676"/>
    </source>
</evidence>
<evidence type="ECO:0000256" key="2">
    <source>
        <dbReference type="ARBA" id="ARBA00007928"/>
    </source>
</evidence>
<dbReference type="GO" id="GO:0015190">
    <property type="term" value="F:L-leucine transmembrane transporter activity"/>
    <property type="evidence" value="ECO:0007669"/>
    <property type="project" value="TreeGrafter"/>
</dbReference>
<dbReference type="Proteomes" id="UP000472676">
    <property type="component" value="Unassembled WGS sequence"/>
</dbReference>
<dbReference type="PIRSF" id="PIRSF006324">
    <property type="entry name" value="LeuE"/>
    <property type="match status" value="1"/>
</dbReference>
<dbReference type="NCBIfam" id="NF008201">
    <property type="entry name" value="PRK10958.1"/>
    <property type="match status" value="1"/>
</dbReference>
<evidence type="ECO:0000256" key="4">
    <source>
        <dbReference type="ARBA" id="ARBA00022692"/>
    </source>
</evidence>
<keyword evidence="5 7" id="KW-1133">Transmembrane helix</keyword>
<keyword evidence="4 7" id="KW-0812">Transmembrane</keyword>
<feature type="transmembrane region" description="Helical" evidence="7">
    <location>
        <begin position="72"/>
        <end position="92"/>
    </location>
</feature>
<feature type="transmembrane region" description="Helical" evidence="7">
    <location>
        <begin position="45"/>
        <end position="66"/>
    </location>
</feature>
<evidence type="ECO:0000256" key="7">
    <source>
        <dbReference type="SAM" id="Phobius"/>
    </source>
</evidence>
<comment type="caution">
    <text evidence="8">The sequence shown here is derived from an EMBL/GenBank/DDBJ whole genome shotgun (WGS) entry which is preliminary data.</text>
</comment>
<evidence type="ECO:0000256" key="5">
    <source>
        <dbReference type="ARBA" id="ARBA00022989"/>
    </source>
</evidence>
<organism evidence="8 9">
    <name type="scientific">Solimonas terrae</name>
    <dbReference type="NCBI Taxonomy" id="1396819"/>
    <lineage>
        <taxon>Bacteria</taxon>
        <taxon>Pseudomonadati</taxon>
        <taxon>Pseudomonadota</taxon>
        <taxon>Gammaproteobacteria</taxon>
        <taxon>Nevskiales</taxon>
        <taxon>Nevskiaceae</taxon>
        <taxon>Solimonas</taxon>
    </lineage>
</organism>
<proteinExistence type="inferred from homology"/>
<dbReference type="EMBL" id="JAAMOW010000008">
    <property type="protein sequence ID" value="NGY06134.1"/>
    <property type="molecule type" value="Genomic_DNA"/>
</dbReference>
<feature type="transmembrane region" description="Helical" evidence="7">
    <location>
        <begin position="189"/>
        <end position="213"/>
    </location>
</feature>
<comment type="similarity">
    <text evidence="2">Belongs to the Rht family.</text>
</comment>
<dbReference type="GO" id="GO:0015820">
    <property type="term" value="P:L-leucine transport"/>
    <property type="evidence" value="ECO:0007669"/>
    <property type="project" value="TreeGrafter"/>
</dbReference>
<reference evidence="8 9" key="1">
    <citation type="journal article" date="2014" name="Int. J. Syst. Evol. Microbiol.">
        <title>Solimonas terrae sp. nov., isolated from soil.</title>
        <authorList>
            <person name="Kim S.J."/>
            <person name="Moon J.Y."/>
            <person name="Weon H.Y."/>
            <person name="Ahn J.H."/>
            <person name="Chen W.M."/>
            <person name="Kwon S.W."/>
        </authorList>
    </citation>
    <scope>NUCLEOTIDE SEQUENCE [LARGE SCALE GENOMIC DNA]</scope>
    <source>
        <strain evidence="8 9">KIS83-12</strain>
    </source>
</reference>
<evidence type="ECO:0000256" key="6">
    <source>
        <dbReference type="ARBA" id="ARBA00023136"/>
    </source>
</evidence>
<feature type="transmembrane region" description="Helical" evidence="7">
    <location>
        <begin position="12"/>
        <end position="33"/>
    </location>
</feature>
<dbReference type="PANTHER" id="PTHR30086">
    <property type="entry name" value="ARGININE EXPORTER PROTEIN ARGO"/>
    <property type="match status" value="1"/>
</dbReference>
<feature type="transmembrane region" description="Helical" evidence="7">
    <location>
        <begin position="154"/>
        <end position="177"/>
    </location>
</feature>
<dbReference type="GO" id="GO:0005886">
    <property type="term" value="C:plasma membrane"/>
    <property type="evidence" value="ECO:0007669"/>
    <property type="project" value="UniProtKB-SubCell"/>
</dbReference>
<dbReference type="AlphaFoldDB" id="A0A6M2BUS3"/>
<evidence type="ECO:0000256" key="1">
    <source>
        <dbReference type="ARBA" id="ARBA00004651"/>
    </source>
</evidence>
<feature type="transmembrane region" description="Helical" evidence="7">
    <location>
        <begin position="121"/>
        <end position="142"/>
    </location>
</feature>
<accession>A0A6M2BUS3</accession>
<gene>
    <name evidence="8" type="primary">leuE</name>
    <name evidence="8" type="ORF">G7Y85_15270</name>
</gene>
<sequence>MFGITDITTYIIGVVVIVLLPGPNSMFVLSVAARDGVRRGYRAALGVFVGDLVLMVLASAGVASLLRAYPSLFFALKWAGAAYLAWLGINMLRSAWLGWRRDPDAAPLAPMVSTRDPFHRALTISLLNPKAILFFLSFFIQFVDRGYPHPALSFAVLGTIAQIASFTYLSTLILFGHRLAAAFRARRRLSAGATGGVGALFLSFSARLATAAIH</sequence>
<evidence type="ECO:0000313" key="8">
    <source>
        <dbReference type="EMBL" id="NGY06134.1"/>
    </source>
</evidence>
<name>A0A6M2BUS3_9GAMM</name>